<dbReference type="Proteomes" id="UP001234178">
    <property type="component" value="Unassembled WGS sequence"/>
</dbReference>
<name>A0ABR0A6T3_9CRUS</name>
<organism evidence="1 2">
    <name type="scientific">Daphnia magna</name>
    <dbReference type="NCBI Taxonomy" id="35525"/>
    <lineage>
        <taxon>Eukaryota</taxon>
        <taxon>Metazoa</taxon>
        <taxon>Ecdysozoa</taxon>
        <taxon>Arthropoda</taxon>
        <taxon>Crustacea</taxon>
        <taxon>Branchiopoda</taxon>
        <taxon>Diplostraca</taxon>
        <taxon>Cladocera</taxon>
        <taxon>Anomopoda</taxon>
        <taxon>Daphniidae</taxon>
        <taxon>Daphnia</taxon>
    </lineage>
</organism>
<gene>
    <name evidence="1" type="ORF">OUZ56_002709</name>
</gene>
<sequence>MSATYEIRPFSASAAVLACITFHRSPIIASRASLTDALRQDLYRKEELAQLFVLSSSSLASPNQATPTRTEHLCEIEYALCG</sequence>
<reference evidence="1 2" key="1">
    <citation type="journal article" date="2023" name="Nucleic Acids Res.">
        <title>The hologenome of Daphnia magna reveals possible DNA methylation and microbiome-mediated evolution of the host genome.</title>
        <authorList>
            <person name="Chaturvedi A."/>
            <person name="Li X."/>
            <person name="Dhandapani V."/>
            <person name="Marshall H."/>
            <person name="Kissane S."/>
            <person name="Cuenca-Cambronero M."/>
            <person name="Asole G."/>
            <person name="Calvet F."/>
            <person name="Ruiz-Romero M."/>
            <person name="Marangio P."/>
            <person name="Guigo R."/>
            <person name="Rago D."/>
            <person name="Mirbahai L."/>
            <person name="Eastwood N."/>
            <person name="Colbourne J.K."/>
            <person name="Zhou J."/>
            <person name="Mallon E."/>
            <person name="Orsini L."/>
        </authorList>
    </citation>
    <scope>NUCLEOTIDE SEQUENCE [LARGE SCALE GENOMIC DNA]</scope>
    <source>
        <strain evidence="1">LRV0_1</strain>
    </source>
</reference>
<comment type="caution">
    <text evidence="1">The sequence shown here is derived from an EMBL/GenBank/DDBJ whole genome shotgun (WGS) entry which is preliminary data.</text>
</comment>
<evidence type="ECO:0000313" key="1">
    <source>
        <dbReference type="EMBL" id="KAK4020759.1"/>
    </source>
</evidence>
<keyword evidence="2" id="KW-1185">Reference proteome</keyword>
<accession>A0ABR0A6T3</accession>
<proteinExistence type="predicted"/>
<evidence type="ECO:0000313" key="2">
    <source>
        <dbReference type="Proteomes" id="UP001234178"/>
    </source>
</evidence>
<protein>
    <submittedName>
        <fullName evidence="1">Uncharacterized protein</fullName>
    </submittedName>
</protein>
<dbReference type="EMBL" id="JAOYFB010000036">
    <property type="protein sequence ID" value="KAK4020759.1"/>
    <property type="molecule type" value="Genomic_DNA"/>
</dbReference>